<comment type="caution">
    <text evidence="5">The sequence shown here is derived from an EMBL/GenBank/DDBJ whole genome shotgun (WGS) entry which is preliminary data.</text>
</comment>
<dbReference type="InterPro" id="IPR014878">
    <property type="entry name" value="THAP4-like_heme-bd"/>
</dbReference>
<dbReference type="Pfam" id="PF08768">
    <property type="entry name" value="THAP4_heme-bd"/>
    <property type="match status" value="1"/>
</dbReference>
<dbReference type="Gene3D" id="2.40.128.20">
    <property type="match status" value="1"/>
</dbReference>
<feature type="domain" description="THAP4-like heme-binding" evidence="4">
    <location>
        <begin position="88"/>
        <end position="240"/>
    </location>
</feature>
<dbReference type="CDD" id="cd07828">
    <property type="entry name" value="lipocalin_heme-bd-THAP4-like"/>
    <property type="match status" value="1"/>
</dbReference>
<evidence type="ECO:0000256" key="3">
    <source>
        <dbReference type="SAM" id="MobiDB-lite"/>
    </source>
</evidence>
<accession>A0A7X6PLW8</accession>
<dbReference type="PANTHER" id="PTHR15854">
    <property type="entry name" value="THAP4 PROTEIN"/>
    <property type="match status" value="1"/>
</dbReference>
<dbReference type="SUPFAM" id="SSF50814">
    <property type="entry name" value="Lipocalins"/>
    <property type="match status" value="1"/>
</dbReference>
<dbReference type="InterPro" id="IPR022939">
    <property type="entry name" value="Nb(III)_bact/plant"/>
</dbReference>
<feature type="compositionally biased region" description="Low complexity" evidence="3">
    <location>
        <begin position="8"/>
        <end position="33"/>
    </location>
</feature>
<evidence type="ECO:0000313" key="6">
    <source>
        <dbReference type="Proteomes" id="UP000557899"/>
    </source>
</evidence>
<evidence type="ECO:0000256" key="2">
    <source>
        <dbReference type="HAMAP-Rule" id="MF_01297"/>
    </source>
</evidence>
<proteinExistence type="inferred from homology"/>
<feature type="region of interest" description="Disordered" evidence="3">
    <location>
        <begin position="1"/>
        <end position="42"/>
    </location>
</feature>
<dbReference type="InterPro" id="IPR045165">
    <property type="entry name" value="Nitrobindin"/>
</dbReference>
<comment type="caution">
    <text evidence="2">Lacks the conserved His residue that binds heme iron in the nitrobindin family.</text>
</comment>
<comment type="caution">
    <text evidence="2">Lacks conserved residue(s) required for the propagation of feature annotation.</text>
</comment>
<dbReference type="AlphaFoldDB" id="A0A7X6PLW8"/>
<name>A0A7X6PLW8_9CORY</name>
<dbReference type="PANTHER" id="PTHR15854:SF4">
    <property type="entry name" value="PEROXYNITRITE ISOMERASE THAP4"/>
    <property type="match status" value="1"/>
</dbReference>
<evidence type="ECO:0000259" key="4">
    <source>
        <dbReference type="Pfam" id="PF08768"/>
    </source>
</evidence>
<sequence>MTDQPMNTPSDTPGDAAAAAGTTGASGTAGPAGHPEQQGLSGSDAVNLAAEQSKNTAHRNIPPLDLGELPIPDDTANLRHGPNIHDGLLALLPLVGVWRGEGQADMPGEGQYAFGQQLIFAHDGENYLTYESRIWKLDSEGNPVGPDHRESGFWRISLQDEIEFVCTHSTGVAEIFYGEPINERAWQVETASTMVTSSCSTTLGAGKRLYGLLPNNDLGWVDERLIDGEMHPRMSAQLTRVAG</sequence>
<dbReference type="HAMAP" id="MF_01297">
    <property type="entry name" value="nitrobindin"/>
    <property type="match status" value="1"/>
</dbReference>
<protein>
    <recommendedName>
        <fullName evidence="1 2">Ferric nitrobindin-like protein</fullName>
    </recommendedName>
</protein>
<organism evidence="5 6">
    <name type="scientific">Corynebacterium humireducens</name>
    <dbReference type="NCBI Taxonomy" id="1223514"/>
    <lineage>
        <taxon>Bacteria</taxon>
        <taxon>Bacillati</taxon>
        <taxon>Actinomycetota</taxon>
        <taxon>Actinomycetes</taxon>
        <taxon>Mycobacteriales</taxon>
        <taxon>Corynebacteriaceae</taxon>
        <taxon>Corynebacterium</taxon>
    </lineage>
</organism>
<comment type="similarity">
    <text evidence="2">Belongs to the nitrobindin family.</text>
</comment>
<reference evidence="5 6" key="1">
    <citation type="journal article" date="2020" name="Biotechnol. Biofuels">
        <title>New insights from the biogas microbiome by comprehensive genome-resolved metagenomics of nearly 1600 species originating from multiple anaerobic digesters.</title>
        <authorList>
            <person name="Campanaro S."/>
            <person name="Treu L."/>
            <person name="Rodriguez-R L.M."/>
            <person name="Kovalovszki A."/>
            <person name="Ziels R.M."/>
            <person name="Maus I."/>
            <person name="Zhu X."/>
            <person name="Kougias P.G."/>
            <person name="Basile A."/>
            <person name="Luo G."/>
            <person name="Schluter A."/>
            <person name="Konstantinidis K.T."/>
            <person name="Angelidaki I."/>
        </authorList>
    </citation>
    <scope>NUCLEOTIDE SEQUENCE [LARGE SCALE GENOMIC DNA]</scope>
    <source>
        <strain evidence="5">AS15tlH2ME_198</strain>
    </source>
</reference>
<dbReference type="InterPro" id="IPR012674">
    <property type="entry name" value="Calycin"/>
</dbReference>
<dbReference type="EMBL" id="JAAZHI010000060">
    <property type="protein sequence ID" value="NLA55241.1"/>
    <property type="molecule type" value="Genomic_DNA"/>
</dbReference>
<evidence type="ECO:0000313" key="5">
    <source>
        <dbReference type="EMBL" id="NLA55241.1"/>
    </source>
</evidence>
<dbReference type="Proteomes" id="UP000557899">
    <property type="component" value="Unassembled WGS sequence"/>
</dbReference>
<evidence type="ECO:0000256" key="1">
    <source>
        <dbReference type="ARBA" id="ARBA00026205"/>
    </source>
</evidence>
<feature type="short sequence motif" description="GXWXGXG" evidence="2">
    <location>
        <begin position="96"/>
        <end position="102"/>
    </location>
</feature>
<gene>
    <name evidence="5" type="ORF">GX859_02905</name>
</gene>